<organism evidence="1 2">
    <name type="scientific">Effusibacillus consociatus</name>
    <dbReference type="NCBI Taxonomy" id="1117041"/>
    <lineage>
        <taxon>Bacteria</taxon>
        <taxon>Bacillati</taxon>
        <taxon>Bacillota</taxon>
        <taxon>Bacilli</taxon>
        <taxon>Bacillales</taxon>
        <taxon>Alicyclobacillaceae</taxon>
        <taxon>Effusibacillus</taxon>
    </lineage>
</organism>
<evidence type="ECO:0000313" key="2">
    <source>
        <dbReference type="Proteomes" id="UP001596002"/>
    </source>
</evidence>
<gene>
    <name evidence="1" type="ORF">ACFO8Q_05285</name>
</gene>
<accession>A0ABV9PZ94</accession>
<dbReference type="Proteomes" id="UP001596002">
    <property type="component" value="Unassembled WGS sequence"/>
</dbReference>
<name>A0ABV9PZ94_9BACL</name>
<dbReference type="RefSeq" id="WP_380024680.1">
    <property type="nucleotide sequence ID" value="NZ_JBHSHC010000030.1"/>
</dbReference>
<dbReference type="EMBL" id="JBHSHC010000030">
    <property type="protein sequence ID" value="MFC4766783.1"/>
    <property type="molecule type" value="Genomic_DNA"/>
</dbReference>
<keyword evidence="2" id="KW-1185">Reference proteome</keyword>
<comment type="caution">
    <text evidence="1">The sequence shown here is derived from an EMBL/GenBank/DDBJ whole genome shotgun (WGS) entry which is preliminary data.</text>
</comment>
<evidence type="ECO:0000313" key="1">
    <source>
        <dbReference type="EMBL" id="MFC4766783.1"/>
    </source>
</evidence>
<reference evidence="2" key="1">
    <citation type="journal article" date="2019" name="Int. J. Syst. Evol. Microbiol.">
        <title>The Global Catalogue of Microorganisms (GCM) 10K type strain sequencing project: providing services to taxonomists for standard genome sequencing and annotation.</title>
        <authorList>
            <consortium name="The Broad Institute Genomics Platform"/>
            <consortium name="The Broad Institute Genome Sequencing Center for Infectious Disease"/>
            <person name="Wu L."/>
            <person name="Ma J."/>
        </authorList>
    </citation>
    <scope>NUCLEOTIDE SEQUENCE [LARGE SCALE GENOMIC DNA]</scope>
    <source>
        <strain evidence="2">WYCCWR 12678</strain>
    </source>
</reference>
<sequence length="77" mass="8380">MDVEAAAGKFPEIQQIPFHIAEMISQGEEGKQQLARLAEQANSEDSLFLPEDSLEFGPCVPEPQKIIGIGLNPGILF</sequence>
<proteinExistence type="predicted"/>
<protein>
    <submittedName>
        <fullName evidence="1">Uncharacterized protein</fullName>
    </submittedName>
</protein>